<dbReference type="PANTHER" id="PTHR42834:SF1">
    <property type="entry name" value="ENDONUCLEASE_EXONUCLEASE_PHOSPHATASE FAMILY PROTEIN (AFU_ORTHOLOGUE AFUA_3G09210)"/>
    <property type="match status" value="1"/>
</dbReference>
<sequence>MMLRTADTEIVAFYNVENLFTPDPPPKHKRDPTPSGLQNWDERKYQNKLFKIAGVFHMIEEREGVLPMLIGLSEIQGRKPLEDLIALPPFKSKYGTVHYNSMDERGVDVGLLYDKEKIEIISSEPLSYFFTVKTADFEYFDTTRDVLLCKVKYQNVELNVFVLHLPSKREKDVNKSRRQYILNDLKQKIEEISEASNAPVLIMGDFNENPDEEMIADFTYDKDYDKSLINPFLQLYQNEKFSTFHYKSGLLFDQMMLTRHFLDEKFPLTVKDAKVFNHEKLQNWHQKFSGRPFRTYSGTRYLGGYSDHFPILITFNAKM</sequence>
<dbReference type="AlphaFoldDB" id="A0A1I3KYJ2"/>
<feature type="domain" description="Endonuclease/exonuclease/phosphatase" evidence="1">
    <location>
        <begin position="11"/>
        <end position="315"/>
    </location>
</feature>
<dbReference type="EMBL" id="FORQ01000001">
    <property type="protein sequence ID" value="SFI77165.1"/>
    <property type="molecule type" value="Genomic_DNA"/>
</dbReference>
<dbReference type="RefSeq" id="WP_233701886.1">
    <property type="nucleotide sequence ID" value="NZ_FORQ01000001.1"/>
</dbReference>
<protein>
    <submittedName>
        <fullName evidence="2">Endonuclease/Exonuclease/phosphatase family protein</fullName>
    </submittedName>
</protein>
<reference evidence="3" key="1">
    <citation type="submission" date="2016-10" db="EMBL/GenBank/DDBJ databases">
        <authorList>
            <person name="Varghese N."/>
            <person name="Submissions S."/>
        </authorList>
    </citation>
    <scope>NUCLEOTIDE SEQUENCE [LARGE SCALE GENOMIC DNA]</scope>
    <source>
        <strain evidence="3">DSM 22251</strain>
    </source>
</reference>
<gene>
    <name evidence="2" type="ORF">SAMN05421638_1073</name>
</gene>
<dbReference type="GO" id="GO:0004527">
    <property type="term" value="F:exonuclease activity"/>
    <property type="evidence" value="ECO:0007669"/>
    <property type="project" value="UniProtKB-KW"/>
</dbReference>
<organism evidence="2 3">
    <name type="scientific">Kaistella treverensis</name>
    <dbReference type="NCBI Taxonomy" id="631455"/>
    <lineage>
        <taxon>Bacteria</taxon>
        <taxon>Pseudomonadati</taxon>
        <taxon>Bacteroidota</taxon>
        <taxon>Flavobacteriia</taxon>
        <taxon>Flavobacteriales</taxon>
        <taxon>Weeksellaceae</taxon>
        <taxon>Chryseobacterium group</taxon>
        <taxon>Kaistella</taxon>
    </lineage>
</organism>
<dbReference type="InterPro" id="IPR005135">
    <property type="entry name" value="Endo/exonuclease/phosphatase"/>
</dbReference>
<keyword evidence="2" id="KW-0378">Hydrolase</keyword>
<name>A0A1I3KYJ2_9FLAO</name>
<keyword evidence="2" id="KW-0269">Exonuclease</keyword>
<evidence type="ECO:0000313" key="2">
    <source>
        <dbReference type="EMBL" id="SFI77165.1"/>
    </source>
</evidence>
<dbReference type="Proteomes" id="UP000242560">
    <property type="component" value="Unassembled WGS sequence"/>
</dbReference>
<dbReference type="PANTHER" id="PTHR42834">
    <property type="entry name" value="ENDONUCLEASE/EXONUCLEASE/PHOSPHATASE FAMILY PROTEIN (AFU_ORTHOLOGUE AFUA_3G09210)"/>
    <property type="match status" value="1"/>
</dbReference>
<dbReference type="SUPFAM" id="SSF56219">
    <property type="entry name" value="DNase I-like"/>
    <property type="match status" value="1"/>
</dbReference>
<proteinExistence type="predicted"/>
<keyword evidence="2" id="KW-0255">Endonuclease</keyword>
<dbReference type="InterPro" id="IPR036691">
    <property type="entry name" value="Endo/exonu/phosph_ase_sf"/>
</dbReference>
<dbReference type="Gene3D" id="3.60.10.10">
    <property type="entry name" value="Endonuclease/exonuclease/phosphatase"/>
    <property type="match status" value="1"/>
</dbReference>
<keyword evidence="3" id="KW-1185">Reference proteome</keyword>
<dbReference type="GO" id="GO:0004519">
    <property type="term" value="F:endonuclease activity"/>
    <property type="evidence" value="ECO:0007669"/>
    <property type="project" value="UniProtKB-KW"/>
</dbReference>
<keyword evidence="2" id="KW-0540">Nuclease</keyword>
<evidence type="ECO:0000259" key="1">
    <source>
        <dbReference type="Pfam" id="PF19580"/>
    </source>
</evidence>
<accession>A0A1I3KYJ2</accession>
<evidence type="ECO:0000313" key="3">
    <source>
        <dbReference type="Proteomes" id="UP000242560"/>
    </source>
</evidence>
<dbReference type="Pfam" id="PF19580">
    <property type="entry name" value="Exo_endo_phos_3"/>
    <property type="match status" value="1"/>
</dbReference>